<dbReference type="EMBL" id="AACB03000002">
    <property type="protein sequence ID" value="KAE8303939.1"/>
    <property type="molecule type" value="Genomic_DNA"/>
</dbReference>
<dbReference type="GeneID" id="5699528"/>
<dbReference type="KEGG" id="gla:GL50803_0091934"/>
<dbReference type="AlphaFoldDB" id="A8BJR1"/>
<evidence type="ECO:0000313" key="1">
    <source>
        <dbReference type="EMBL" id="KAE8303939.1"/>
    </source>
</evidence>
<name>A8BJR1_GIAIC</name>
<sequence>MHSCNLLSFLFIIGSIFMQSEEQHKEVIGRVLGLFSELTAMQDFSETYMQDFYKDQNNSWIPEFNDNMFHEIYSYILDKMNMMQEIQQLLTNPLKNIVAESVVEPFVPPIFENHRSLTSNKHRTYAYSYPTSVDISRSCILYPPPTLWKGQSLYLNIMRPFKQLISNDISSFLSVGEQAFIIGAEGDVRIYPCQSHTYRNDGRYTTLFRSIYTLNTSKYLDVLIDSSILAGKRRRLVSRLIAATIINSFREGTKIRIFTISDKLTKIYEGSNTLLNISLLCDYDHVDGYYVKHSILLAYLSELTSQTELVTVIISGVYSRSRRFLRFTVPPNLDICLIQTQSNLEIDWLYNAETMQFLARYNFSTNGYSAPSNISQEIALTCKFLLDLSKGQGYTYSDRINEELKRISYQSTEWLKVFYNQTSFTVLNFTRITHECITSNKCEYRTALEPVLARYRATHTVLTPPTSISSAHNYQFMPFIVTPLMFGGDFIGIVACSLNMDALISLSKLSLFYYLYGSINLINFASQSIIYTSDYGDWGLLRNYTDIYSSKTLINPKFSKTSQVSQLFSVFLQAQQYASVDLKLESAFVSGISLDSFLSSPAEKSTASRCYSSVLYDSDLYTDPKIIYDRSSKLVVEDQGRYESIEQKSSVSSYNYVYFVCHLFSPLSHNIDSTISLFFITSTVNFLPNTLKRNVQVQDLNISTMNDLLKKIALSSEQEQKFTNGLSFELSTDLIEVFINGTPLYAHNFLATYRNTSRIISALKNIILKPDVTTQILTEGIELSVKEYVYSYMRLTLLYLKSIFSQYVSSNAFQTTYSNIPEKICSSYFWFGRLCVSLGTDSSAFVRTPLMISKLQKAAITKGPISFYTGNPALYSVETCFITVYPDASIERGITIGRGPYFDFGKIKYTPTLLSYLNRTIRTAIQANGGQSRCVFDCVAEKELQSFNPADFNADSMVLNACVGSDLILRLDKYGTIGSPGFAYETVYLTDQNTVYDSFIIYLKHSHPFTGHLHIMSTLHINSLKFYNTMNKGLAAENQCNYPNCSIVLLNDNLYAVYNKEITSVPKSKLYSHTRSAEVANVFCRNGVYDLSFNGVAFNSGVGYITPLLCSGNICVQYAMTPDILTYAINLSVLGLNKIDRVLGISKTGLYLYYSSNDKTSVIKRYGQTLCLKSYTVLEDTLASLLSSAHEFKYSNKNITITGYRISDTISGSMEHIPYSLYISYSSVKSIAFTAIMTLIGLILALLSTQTMMRISVDGIRLHMYLNSLIEQ</sequence>
<dbReference type="VEuPathDB" id="GiardiaDB:GL50803_91934"/>
<gene>
    <name evidence="1" type="ORF">GL50803_0091934</name>
</gene>
<reference evidence="1 2" key="1">
    <citation type="journal article" date="2007" name="Science">
        <title>Genomic minimalism in the early diverging intestinal parasite Giardia lamblia.</title>
        <authorList>
            <person name="Morrison H.G."/>
            <person name="McArthur A.G."/>
            <person name="Gillin F.D."/>
            <person name="Aley S.B."/>
            <person name="Adam R.D."/>
            <person name="Olsen G.J."/>
            <person name="Best A.A."/>
            <person name="Cande W.Z."/>
            <person name="Chen F."/>
            <person name="Cipriano M.J."/>
            <person name="Davids B.J."/>
            <person name="Dawson S.C."/>
            <person name="Elmendorf H.G."/>
            <person name="Hehl A.B."/>
            <person name="Holder M.E."/>
            <person name="Huse S.M."/>
            <person name="Kim U.U."/>
            <person name="Lasek-Nesselquist E."/>
            <person name="Manning G."/>
            <person name="Nigam A."/>
            <person name="Nixon J.E."/>
            <person name="Palm D."/>
            <person name="Passamaneck N.E."/>
            <person name="Prabhu A."/>
            <person name="Reich C.I."/>
            <person name="Reiner D.S."/>
            <person name="Samuelson J."/>
            <person name="Svard S.G."/>
            <person name="Sogin M.L."/>
        </authorList>
    </citation>
    <scope>NUCLEOTIDE SEQUENCE [LARGE SCALE GENOMIC DNA]</scope>
    <source>
        <strain evidence="1 2">WB C6</strain>
    </source>
</reference>
<dbReference type="Proteomes" id="UP000001548">
    <property type="component" value="Unassembled WGS sequence"/>
</dbReference>
<organism evidence="1 2">
    <name type="scientific">Giardia intestinalis (strain ATCC 50803 / WB clone C6)</name>
    <name type="common">Giardia lamblia</name>
    <dbReference type="NCBI Taxonomy" id="184922"/>
    <lineage>
        <taxon>Eukaryota</taxon>
        <taxon>Metamonada</taxon>
        <taxon>Diplomonadida</taxon>
        <taxon>Hexamitidae</taxon>
        <taxon>Giardiinae</taxon>
        <taxon>Giardia</taxon>
    </lineage>
</organism>
<dbReference type="HOGENOM" id="CLU_263871_0_0_1"/>
<evidence type="ECO:0000313" key="2">
    <source>
        <dbReference type="Proteomes" id="UP000001548"/>
    </source>
</evidence>
<protein>
    <submittedName>
        <fullName evidence="1">Uncharacterized protein</fullName>
    </submittedName>
</protein>
<accession>A8BJR1</accession>
<dbReference type="OMA" id="SSAHNYQ"/>
<dbReference type="RefSeq" id="XP_001706637.1">
    <property type="nucleotide sequence ID" value="XM_001706585.1"/>
</dbReference>
<comment type="caution">
    <text evidence="1">The sequence shown here is derived from an EMBL/GenBank/DDBJ whole genome shotgun (WGS) entry which is preliminary data.</text>
</comment>
<proteinExistence type="predicted"/>
<keyword evidence="2" id="KW-1185">Reference proteome</keyword>